<dbReference type="EMBL" id="GBXM01091283">
    <property type="protein sequence ID" value="JAH17294.1"/>
    <property type="molecule type" value="Transcribed_RNA"/>
</dbReference>
<evidence type="ECO:0000313" key="1">
    <source>
        <dbReference type="EMBL" id="JAH17294.1"/>
    </source>
</evidence>
<reference evidence="1" key="2">
    <citation type="journal article" date="2015" name="Fish Shellfish Immunol.">
        <title>Early steps in the European eel (Anguilla anguilla)-Vibrio vulnificus interaction in the gills: Role of the RtxA13 toxin.</title>
        <authorList>
            <person name="Callol A."/>
            <person name="Pajuelo D."/>
            <person name="Ebbesson L."/>
            <person name="Teles M."/>
            <person name="MacKenzie S."/>
            <person name="Amaro C."/>
        </authorList>
    </citation>
    <scope>NUCLEOTIDE SEQUENCE</scope>
</reference>
<organism evidence="1">
    <name type="scientific">Anguilla anguilla</name>
    <name type="common">European freshwater eel</name>
    <name type="synonym">Muraena anguilla</name>
    <dbReference type="NCBI Taxonomy" id="7936"/>
    <lineage>
        <taxon>Eukaryota</taxon>
        <taxon>Metazoa</taxon>
        <taxon>Chordata</taxon>
        <taxon>Craniata</taxon>
        <taxon>Vertebrata</taxon>
        <taxon>Euteleostomi</taxon>
        <taxon>Actinopterygii</taxon>
        <taxon>Neopterygii</taxon>
        <taxon>Teleostei</taxon>
        <taxon>Anguilliformes</taxon>
        <taxon>Anguillidae</taxon>
        <taxon>Anguilla</taxon>
    </lineage>
</organism>
<reference evidence="1" key="1">
    <citation type="submission" date="2014-11" db="EMBL/GenBank/DDBJ databases">
        <authorList>
            <person name="Amaro Gonzalez C."/>
        </authorList>
    </citation>
    <scope>NUCLEOTIDE SEQUENCE</scope>
</reference>
<sequence>MKVKSYNSC</sequence>
<accession>A0A0E9QKL4</accession>
<proteinExistence type="predicted"/>
<protein>
    <submittedName>
        <fullName evidence="1">Uncharacterized protein</fullName>
    </submittedName>
</protein>
<name>A0A0E9QKL4_ANGAN</name>